<dbReference type="Proteomes" id="UP000216339">
    <property type="component" value="Unassembled WGS sequence"/>
</dbReference>
<dbReference type="OrthoDB" id="69764at2"/>
<proteinExistence type="predicted"/>
<evidence type="ECO:0000256" key="1">
    <source>
        <dbReference type="SAM" id="MobiDB-lite"/>
    </source>
</evidence>
<dbReference type="Gene3D" id="2.40.350.10">
    <property type="entry name" value="SO1590-like"/>
    <property type="match status" value="1"/>
</dbReference>
<reference evidence="2 3" key="1">
    <citation type="submission" date="2016-11" db="EMBL/GenBank/DDBJ databases">
        <title>Study of marine rhodopsin-containing bacteria.</title>
        <authorList>
            <person name="Yoshizawa S."/>
            <person name="Kumagai Y."/>
            <person name="Kogure K."/>
        </authorList>
    </citation>
    <scope>NUCLEOTIDE SEQUENCE [LARGE SCALE GENOMIC DNA]</scope>
    <source>
        <strain evidence="2 3">SAORIC-28</strain>
    </source>
</reference>
<dbReference type="InterPro" id="IPR023159">
    <property type="entry name" value="SO1590-like_sf"/>
</dbReference>
<dbReference type="EMBL" id="MQWD01000001">
    <property type="protein sequence ID" value="PAP75609.1"/>
    <property type="molecule type" value="Genomic_DNA"/>
</dbReference>
<keyword evidence="3" id="KW-1185">Reference proteome</keyword>
<name>A0A271IYL0_9BACT</name>
<dbReference type="SUPFAM" id="SSF159238">
    <property type="entry name" value="SO1590-like"/>
    <property type="match status" value="1"/>
</dbReference>
<evidence type="ECO:0008006" key="4">
    <source>
        <dbReference type="Google" id="ProtNLM"/>
    </source>
</evidence>
<evidence type="ECO:0000313" key="2">
    <source>
        <dbReference type="EMBL" id="PAP75609.1"/>
    </source>
</evidence>
<protein>
    <recommendedName>
        <fullName evidence="4">DUF3224 domain-containing protein</fullName>
    </recommendedName>
</protein>
<organism evidence="2 3">
    <name type="scientific">Rubrivirga marina</name>
    <dbReference type="NCBI Taxonomy" id="1196024"/>
    <lineage>
        <taxon>Bacteria</taxon>
        <taxon>Pseudomonadati</taxon>
        <taxon>Rhodothermota</taxon>
        <taxon>Rhodothermia</taxon>
        <taxon>Rhodothermales</taxon>
        <taxon>Rubricoccaceae</taxon>
        <taxon>Rubrivirga</taxon>
    </lineage>
</organism>
<sequence length="139" mass="14248">MDHPAPLTSAFDVTGWDETPTDEPSTGPRLARATVRKTFRGDLDGESVAELLLCQEDPSDPSAGAGYVASEVVTGRLAGRAGTFVVQHGGVVGGGDPPRSFGNVVPGSGTGELAGLSGTVTYAADADGHRVTLDLRWPD</sequence>
<accession>A0A271IYL0</accession>
<dbReference type="AlphaFoldDB" id="A0A271IYL0"/>
<evidence type="ECO:0000313" key="3">
    <source>
        <dbReference type="Proteomes" id="UP000216339"/>
    </source>
</evidence>
<gene>
    <name evidence="2" type="ORF">BSZ37_03750</name>
</gene>
<dbReference type="Pfam" id="PF11528">
    <property type="entry name" value="DUF3224"/>
    <property type="match status" value="1"/>
</dbReference>
<dbReference type="InterPro" id="IPR021607">
    <property type="entry name" value="DUF3224"/>
</dbReference>
<dbReference type="RefSeq" id="WP_095509252.1">
    <property type="nucleotide sequence ID" value="NZ_MQWD01000001.1"/>
</dbReference>
<comment type="caution">
    <text evidence="2">The sequence shown here is derived from an EMBL/GenBank/DDBJ whole genome shotgun (WGS) entry which is preliminary data.</text>
</comment>
<feature type="region of interest" description="Disordered" evidence="1">
    <location>
        <begin position="1"/>
        <end position="28"/>
    </location>
</feature>